<dbReference type="Proteomes" id="UP000477070">
    <property type="component" value="Unassembled WGS sequence"/>
</dbReference>
<name>A0A347VU34_9HELI</name>
<evidence type="ECO:0000313" key="1">
    <source>
        <dbReference type="EMBL" id="MWV68502.1"/>
    </source>
</evidence>
<dbReference type="RefSeq" id="WP_034570852.1">
    <property type="nucleotide sequence ID" value="NZ_JRMP02000001.1"/>
</dbReference>
<dbReference type="STRING" id="1548018.LS64_03820"/>
<reference evidence="2 3" key="2">
    <citation type="journal article" date="2016" name="Infect. Immun.">
        <title>Helicobacter saguini, a Novel Helicobacter Isolated from Cotton-Top Tamarins with Ulcerative Colitis, Has Proinflammatory Properties and Induces Typhlocolitis and Dysplasia in Gnotobiotic IL-10-/- Mice.</title>
        <authorList>
            <person name="Shen Z."/>
            <person name="Mannion A."/>
            <person name="Whary M.T."/>
            <person name="Muthupalani S."/>
            <person name="Sheh A."/>
            <person name="Feng Y."/>
            <person name="Gong G."/>
            <person name="Vandamme P."/>
            <person name="Holcombe H.R."/>
            <person name="Paster B.J."/>
            <person name="Fox J.G."/>
        </authorList>
    </citation>
    <scope>NUCLEOTIDE SEQUENCE [LARGE SCALE GENOMIC DNA]</scope>
    <source>
        <strain evidence="2 3">MIT 97-6194</strain>
    </source>
</reference>
<comment type="caution">
    <text evidence="2">The sequence shown here is derived from an EMBL/GenBank/DDBJ whole genome shotgun (WGS) entry which is preliminary data.</text>
</comment>
<reference evidence="2" key="3">
    <citation type="submission" date="2018-04" db="EMBL/GenBank/DDBJ databases">
        <authorList>
            <person name="Sheh A."/>
            <person name="Shen Z."/>
            <person name="Mannion A.J."/>
            <person name="Fox J.G."/>
        </authorList>
    </citation>
    <scope>NUCLEOTIDE SEQUENCE</scope>
    <source>
        <strain evidence="2">MIT 97-6194</strain>
    </source>
</reference>
<dbReference type="Proteomes" id="UP000029714">
    <property type="component" value="Unassembled WGS sequence"/>
</dbReference>
<evidence type="ECO:0008006" key="5">
    <source>
        <dbReference type="Google" id="ProtNLM"/>
    </source>
</evidence>
<reference evidence="2 3" key="1">
    <citation type="journal article" date="2014" name="Genome Announc.">
        <title>Draft genome sequences of eight enterohepatic helicobacter species isolated from both laboratory and wild rodents.</title>
        <authorList>
            <person name="Sheh A."/>
            <person name="Shen Z."/>
            <person name="Fox J.G."/>
        </authorList>
    </citation>
    <scope>NUCLEOTIDE SEQUENCE [LARGE SCALE GENOMIC DNA]</scope>
    <source>
        <strain evidence="2 3">MIT 97-6194</strain>
    </source>
</reference>
<protein>
    <recommendedName>
        <fullName evidence="5">CAAX protease</fullName>
    </recommendedName>
</protein>
<organism evidence="2 3">
    <name type="scientific">Helicobacter saguini</name>
    <dbReference type="NCBI Taxonomy" id="1548018"/>
    <lineage>
        <taxon>Bacteria</taxon>
        <taxon>Pseudomonadati</taxon>
        <taxon>Campylobacterota</taxon>
        <taxon>Epsilonproteobacteria</taxon>
        <taxon>Campylobacterales</taxon>
        <taxon>Helicobacteraceae</taxon>
        <taxon>Helicobacter</taxon>
    </lineage>
</organism>
<evidence type="ECO:0000313" key="3">
    <source>
        <dbReference type="Proteomes" id="UP000029714"/>
    </source>
</evidence>
<dbReference type="EMBL" id="JRMP02000001">
    <property type="protein sequence ID" value="TLD95953.1"/>
    <property type="molecule type" value="Genomic_DNA"/>
</dbReference>
<keyword evidence="3" id="KW-1185">Reference proteome</keyword>
<evidence type="ECO:0000313" key="2">
    <source>
        <dbReference type="EMBL" id="TLD95953.1"/>
    </source>
</evidence>
<proteinExistence type="predicted"/>
<sequence length="199" mass="23902">MQQEIITQYLSNARFATFKNIESYNENLQVSKSCYIPLALLEVSLRNSIDMVFSKHFNKNGKDWLFDEIDFLDNIQIMRIKKAKEKILSRKEILTKDKLIAELTFGFWTSLFSESYKQIMRFSLIKEIFPNLPPKTTILINRKIIWTRLNHIRLFRNRIFHYENILKPKFTNIILSIYKILDFIHNAIYIFAQRANDRI</sequence>
<gene>
    <name evidence="1" type="ORF">DCO61_00255</name>
    <name evidence="2" type="ORF">LS64_000910</name>
</gene>
<dbReference type="AlphaFoldDB" id="A0A347VU34"/>
<accession>A0A347VU34</accession>
<dbReference type="EMBL" id="QBIU01000001">
    <property type="protein sequence ID" value="MWV68502.1"/>
    <property type="molecule type" value="Genomic_DNA"/>
</dbReference>
<reference evidence="1 4" key="4">
    <citation type="submission" date="2019-12" db="EMBL/GenBank/DDBJ databases">
        <title>Multi-Generational Helicobacter saguini Isolates.</title>
        <authorList>
            <person name="Mannion A."/>
            <person name="Shen Z."/>
            <person name="Fox J.G."/>
        </authorList>
    </citation>
    <scope>NUCLEOTIDE SEQUENCE [LARGE SCALE GENOMIC DNA]</scope>
    <source>
        <strain evidence="1">16-048</strain>
        <strain evidence="4">16-048 (F4)</strain>
    </source>
</reference>
<dbReference type="OrthoDB" id="9813050at2"/>
<evidence type="ECO:0000313" key="4">
    <source>
        <dbReference type="Proteomes" id="UP000477070"/>
    </source>
</evidence>